<gene>
    <name evidence="1" type="ORF">JOD01_002812</name>
</gene>
<reference evidence="1" key="1">
    <citation type="submission" date="2021-01" db="EMBL/GenBank/DDBJ databases">
        <title>Genomic Encyclopedia of Type Strains, Phase IV (KMG-IV): sequencing the most valuable type-strain genomes for metagenomic binning, comparative biology and taxonomic classification.</title>
        <authorList>
            <person name="Goeker M."/>
        </authorList>
    </citation>
    <scope>NUCLEOTIDE SEQUENCE</scope>
    <source>
        <strain evidence="1">DSM 25523</strain>
    </source>
</reference>
<sequence length="126" mass="13318">MASVKTNKYREKQAKAMAGTGTLPRLVKIQLGTGGTDVNGTPKQLTGTETALFNKVLEKMAVVSFPAPTTCRLTISVDADADGLLGRNINEAAIVDADGELAAIKTFTNKGMESGVVFDFDYDAEC</sequence>
<keyword evidence="2" id="KW-1185">Reference proteome</keyword>
<proteinExistence type="predicted"/>
<dbReference type="Proteomes" id="UP000717624">
    <property type="component" value="Unassembled WGS sequence"/>
</dbReference>
<name>A0A938Y0P9_9BACL</name>
<accession>A0A938Y0P9</accession>
<protein>
    <recommendedName>
        <fullName evidence="3">Phage tail protein</fullName>
    </recommendedName>
</protein>
<organism evidence="1 2">
    <name type="scientific">Brevibacillus fulvus</name>
    <dbReference type="NCBI Taxonomy" id="1125967"/>
    <lineage>
        <taxon>Bacteria</taxon>
        <taxon>Bacillati</taxon>
        <taxon>Bacillota</taxon>
        <taxon>Bacilli</taxon>
        <taxon>Bacillales</taxon>
        <taxon>Paenibacillaceae</taxon>
        <taxon>Brevibacillus</taxon>
    </lineage>
</organism>
<dbReference type="RefSeq" id="WP_204518921.1">
    <property type="nucleotide sequence ID" value="NZ_BAABIN010000012.1"/>
</dbReference>
<evidence type="ECO:0000313" key="2">
    <source>
        <dbReference type="Proteomes" id="UP000717624"/>
    </source>
</evidence>
<dbReference type="EMBL" id="JAFBEB010000010">
    <property type="protein sequence ID" value="MBM7591185.1"/>
    <property type="molecule type" value="Genomic_DNA"/>
</dbReference>
<dbReference type="AlphaFoldDB" id="A0A938Y0P9"/>
<evidence type="ECO:0000313" key="1">
    <source>
        <dbReference type="EMBL" id="MBM7591185.1"/>
    </source>
</evidence>
<evidence type="ECO:0008006" key="3">
    <source>
        <dbReference type="Google" id="ProtNLM"/>
    </source>
</evidence>
<comment type="caution">
    <text evidence="1">The sequence shown here is derived from an EMBL/GenBank/DDBJ whole genome shotgun (WGS) entry which is preliminary data.</text>
</comment>